<name>A0A8H4FFY4_COLGL</name>
<evidence type="ECO:0000313" key="3">
    <source>
        <dbReference type="EMBL" id="KAF3800943.1"/>
    </source>
</evidence>
<dbReference type="Pfam" id="PF20253">
    <property type="entry name" value="DUF6604"/>
    <property type="match status" value="1"/>
</dbReference>
<keyword evidence="4" id="KW-1185">Reference proteome</keyword>
<evidence type="ECO:0000256" key="1">
    <source>
        <dbReference type="SAM" id="MobiDB-lite"/>
    </source>
</evidence>
<dbReference type="Proteomes" id="UP000613401">
    <property type="component" value="Unassembled WGS sequence"/>
</dbReference>
<dbReference type="EMBL" id="WVTB01000071">
    <property type="protein sequence ID" value="KAF3800943.1"/>
    <property type="molecule type" value="Genomic_DNA"/>
</dbReference>
<dbReference type="RefSeq" id="XP_045260102.1">
    <property type="nucleotide sequence ID" value="XM_045410147.1"/>
</dbReference>
<protein>
    <recommendedName>
        <fullName evidence="2">DUF6604 domain-containing protein</fullName>
    </recommendedName>
</protein>
<feature type="domain" description="DUF6604" evidence="2">
    <location>
        <begin position="16"/>
        <end position="233"/>
    </location>
</feature>
<dbReference type="GeneID" id="69017349"/>
<proteinExistence type="predicted"/>
<reference evidence="3" key="2">
    <citation type="submission" date="2020-03" db="EMBL/GenBank/DDBJ databases">
        <authorList>
            <person name="Fu F.-F."/>
            <person name="Chen J."/>
        </authorList>
    </citation>
    <scope>NUCLEOTIDE SEQUENCE</scope>
    <source>
        <strain evidence="3">Lc1</strain>
    </source>
</reference>
<dbReference type="PANTHER" id="PTHR38795">
    <property type="entry name" value="DUF6604 DOMAIN-CONTAINING PROTEIN"/>
    <property type="match status" value="1"/>
</dbReference>
<reference evidence="3" key="1">
    <citation type="journal article" date="2020" name="Phytopathology">
        <title>Genome sequence and comparative analysis of Colletotrichum gloeosporioides isolated from Liriodendron leaves.</title>
        <authorList>
            <person name="Fu F.F."/>
            <person name="Hao Z."/>
            <person name="Wang P."/>
            <person name="Lu Y."/>
            <person name="Xue L.J."/>
            <person name="Wei G."/>
            <person name="Tian Y."/>
            <person name="Baishi H."/>
            <person name="Xu H."/>
            <person name="Shi J."/>
            <person name="Cheng T."/>
            <person name="Wang G."/>
            <person name="Yi Y."/>
            <person name="Chen J."/>
        </authorList>
    </citation>
    <scope>NUCLEOTIDE SEQUENCE</scope>
    <source>
        <strain evidence="3">Lc1</strain>
    </source>
</reference>
<comment type="caution">
    <text evidence="3">The sequence shown here is derived from an EMBL/GenBank/DDBJ whole genome shotgun (WGS) entry which is preliminary data.</text>
</comment>
<dbReference type="AlphaFoldDB" id="A0A8H4FFY4"/>
<dbReference type="InterPro" id="IPR046539">
    <property type="entry name" value="DUF6604"/>
</dbReference>
<feature type="region of interest" description="Disordered" evidence="1">
    <location>
        <begin position="146"/>
        <end position="180"/>
    </location>
</feature>
<gene>
    <name evidence="3" type="ORF">GCG54_00010217</name>
</gene>
<sequence>MAPILDSSVAELYRDYKSSTNFAIQWLYCQVKAEDPSIEKFTSINQILAAAKVVKKAQSVVPKSVLASLRTAIAKRKQVYDIYEKNGAGCYGHAAFAQRLEKTLSILSSLTTASATSSSSHIDESQKSATAPNAFAPLAATVEDVDDDDDEINVVDPTCASDSHGEAPSSAHTAPDPDEGDFILEDDAIRQFHESINFLLELSKVYSQLEGYWRDAAAGTLPLPLAAWLTSLTAHTIAKDAPRSFFNLCESVSSPCNTCPDCPGVRAFVAKMSPSPAAAAENIARGTRIYTIAKAINAYGAELPDMSAPSLIYVCPDKCACRVRTDGGAAEPHDQDHGPRLPETDEAHLREILGLIRADVLGTRGITPLERIKKYAVEDDRVYQSDPLLYFAQALFYSEEHVTSGRLIFATDFFLLAAESASMAEGPLSYANCHAKPHRLALDMCSAVDPVIEFLQSMNLFADWGQTVGYLEQFRDALSAFAGECALNKYHGSPWTAGNQLTELLMQASLVGANVSWDWAIINSTLHLYNAMRQVGILRVKKIPLLDELAEVLIQDTFRGALPDRNFASTFSRIVFNSGIDKTRGRVQYGFGSKPLRGQHIMWFLHQHREAHFEGLDWLGEVYGVATCMKQRCSRCRKDPKKDRGIREAHLAGTLPGYMEKAKTKVLPELEGDAPIARLNFFGLFMFCARFMRRFGELSEAELGKPFKAADSPRELWAHPLHLARFATELVLDSIDEGFGSRESRRLLKKKKLVENAGQAFKELDAEASLSQFTWAI</sequence>
<accession>A0A8H4FFY4</accession>
<evidence type="ECO:0000313" key="4">
    <source>
        <dbReference type="Proteomes" id="UP000613401"/>
    </source>
</evidence>
<evidence type="ECO:0000259" key="2">
    <source>
        <dbReference type="Pfam" id="PF20253"/>
    </source>
</evidence>
<organism evidence="3 4">
    <name type="scientific">Colletotrichum gloeosporioides</name>
    <name type="common">Anthracnose fungus</name>
    <name type="synonym">Glomerella cingulata</name>
    <dbReference type="NCBI Taxonomy" id="474922"/>
    <lineage>
        <taxon>Eukaryota</taxon>
        <taxon>Fungi</taxon>
        <taxon>Dikarya</taxon>
        <taxon>Ascomycota</taxon>
        <taxon>Pezizomycotina</taxon>
        <taxon>Sordariomycetes</taxon>
        <taxon>Hypocreomycetidae</taxon>
        <taxon>Glomerellales</taxon>
        <taxon>Glomerellaceae</taxon>
        <taxon>Colletotrichum</taxon>
        <taxon>Colletotrichum gloeosporioides species complex</taxon>
    </lineage>
</organism>
<dbReference type="PANTHER" id="PTHR38795:SF1">
    <property type="entry name" value="DUF6604 DOMAIN-CONTAINING PROTEIN"/>
    <property type="match status" value="1"/>
</dbReference>